<name>A0A066RU62_9GAMM</name>
<evidence type="ECO:0000313" key="2">
    <source>
        <dbReference type="Proteomes" id="UP000027192"/>
    </source>
</evidence>
<gene>
    <name evidence="1" type="ORF">EA58_14305</name>
</gene>
<dbReference type="Pfam" id="PF12917">
    <property type="entry name" value="YfbR-like"/>
    <property type="match status" value="1"/>
</dbReference>
<dbReference type="AlphaFoldDB" id="A0A066RU62"/>
<proteinExistence type="predicted"/>
<protein>
    <recommendedName>
        <fullName evidence="3">5'-deoxynucleotidase</fullName>
    </recommendedName>
</protein>
<accession>A0A066RU62</accession>
<comment type="caution">
    <text evidence="1">The sequence shown here is derived from an EMBL/GenBank/DDBJ whole genome shotgun (WGS) entry which is preliminary data.</text>
</comment>
<dbReference type="EMBL" id="JMIB01000027">
    <property type="protein sequence ID" value="KDM90928.1"/>
    <property type="molecule type" value="Genomic_DNA"/>
</dbReference>
<organism evidence="1 2">
    <name type="scientific">Photobacterium galatheae</name>
    <dbReference type="NCBI Taxonomy" id="1654360"/>
    <lineage>
        <taxon>Bacteria</taxon>
        <taxon>Pseudomonadati</taxon>
        <taxon>Pseudomonadota</taxon>
        <taxon>Gammaproteobacteria</taxon>
        <taxon>Vibrionales</taxon>
        <taxon>Vibrionaceae</taxon>
        <taxon>Photobacterium</taxon>
    </lineage>
</organism>
<dbReference type="Proteomes" id="UP000027192">
    <property type="component" value="Unassembled WGS sequence"/>
</dbReference>
<dbReference type="SUPFAM" id="SSF109604">
    <property type="entry name" value="HD-domain/PDEase-like"/>
    <property type="match status" value="1"/>
</dbReference>
<evidence type="ECO:0008006" key="3">
    <source>
        <dbReference type="Google" id="ProtNLM"/>
    </source>
</evidence>
<evidence type="ECO:0000313" key="1">
    <source>
        <dbReference type="EMBL" id="KDM90928.1"/>
    </source>
</evidence>
<sequence>MSHPVIDKKHLEKTWESILENPEARKKVARILAEQDESTDALNCISPKTVDSAALKEKYEGQSVFMAFLHRQNSISRWTKSQSIQQESLNDHCASVAYLGLLMGAYHQFMYPETDLIPERLAVFCLFHDSPESISEDVNGVLKSSDEKLRKLLKETEGYIAQKIAATIDPILSPFITPYFLMACTPLEKDFVKAADLLSAYAKAKCELRSNNADFAYAAGQLREDLTEYIEKYQAVKFVYDHYIKAYELTIDEMITFLPTIDDLDKAKG</sequence>
<dbReference type="STRING" id="1654360.EA58_14305"/>
<dbReference type="Gene3D" id="1.10.3210.10">
    <property type="entry name" value="Hypothetical protein af1432"/>
    <property type="match status" value="1"/>
</dbReference>
<reference evidence="1 2" key="1">
    <citation type="submission" date="2014-04" db="EMBL/GenBank/DDBJ databases">
        <title>Draft genome sequence of Photobacterium halotolerans S2753: a solonamide, ngercheumicin and holomycin producer.</title>
        <authorList>
            <person name="Machado H.R."/>
            <person name="Gram L."/>
        </authorList>
    </citation>
    <scope>NUCLEOTIDE SEQUENCE [LARGE SCALE GENOMIC DNA]</scope>
    <source>
        <strain evidence="1 2">S2753</strain>
    </source>
</reference>
<keyword evidence="2" id="KW-1185">Reference proteome</keyword>